<proteinExistence type="predicted"/>
<dbReference type="EMBL" id="LT629774">
    <property type="protein sequence ID" value="SDR91420.1"/>
    <property type="molecule type" value="Genomic_DNA"/>
</dbReference>
<dbReference type="InterPro" id="IPR019861">
    <property type="entry name" value="PorP/SprF_Bacteroidetes"/>
</dbReference>
<evidence type="ECO:0000313" key="2">
    <source>
        <dbReference type="Proteomes" id="UP000198963"/>
    </source>
</evidence>
<keyword evidence="2" id="KW-1185">Reference proteome</keyword>
<sequence>MDMTLRNKELLYLSDKTEMTLKRFIIILVVVVGFKAQAQDPIFTQSNYIQETINPGFSGFEDSDRIAAGILSRTQWPNLDLRVDTQYAYVNKSYDYGPSLGFGVGVNFLRQHEAFNNYNYYQLNVNYAHRVNLNGGWYFRPALEVGLGFKDIGFSNLTLADQININSGVVNAVSVDPLRNTADNVFFGDISGGFVFEKEAFNGLAYWFGVSAKHLNRPNISFVDGKELPLDIFYSLHGNFRFPFMNDYSIMTTVNYMQQGEYNRLDIGALFMVNQFLIGVTAATNPAKNDSNSHMLTSINGFLGLEYTAFRFGLSYDMNTSKIGRTNGVYEISVTYLSRCRRCKTDRSRKR</sequence>
<dbReference type="NCBIfam" id="TIGR03519">
    <property type="entry name" value="T9SS_PorP_fam"/>
    <property type="match status" value="1"/>
</dbReference>
<dbReference type="AlphaFoldDB" id="A0A1H1MXM7"/>
<dbReference type="Proteomes" id="UP000198963">
    <property type="component" value="Chromosome I"/>
</dbReference>
<protein>
    <submittedName>
        <fullName evidence="1">Type IX secretion system membrane protein, PorP/SprF family</fullName>
    </submittedName>
</protein>
<evidence type="ECO:0000313" key="1">
    <source>
        <dbReference type="EMBL" id="SDR91420.1"/>
    </source>
</evidence>
<gene>
    <name evidence="1" type="ORF">SAMN04489797_0451</name>
</gene>
<accession>A0A1H1MXM7</accession>
<reference evidence="1 2" key="1">
    <citation type="submission" date="2016-10" db="EMBL/GenBank/DDBJ databases">
        <authorList>
            <person name="Varghese N."/>
            <person name="Submissions S."/>
        </authorList>
    </citation>
    <scope>NUCLEOTIDE SEQUENCE [LARGE SCALE GENOMIC DNA]</scope>
    <source>
        <strain evidence="1 2">RHA_55</strain>
    </source>
</reference>
<organism evidence="1 2">
    <name type="scientific">Winogradskyella sediminis</name>
    <dbReference type="NCBI Taxonomy" id="1382466"/>
    <lineage>
        <taxon>Bacteria</taxon>
        <taxon>Pseudomonadati</taxon>
        <taxon>Bacteroidota</taxon>
        <taxon>Flavobacteriia</taxon>
        <taxon>Flavobacteriales</taxon>
        <taxon>Flavobacteriaceae</taxon>
        <taxon>Winogradskyella</taxon>
    </lineage>
</organism>
<dbReference type="Pfam" id="PF11751">
    <property type="entry name" value="PorP_SprF"/>
    <property type="match status" value="1"/>
</dbReference>
<name>A0A1H1MXM7_9FLAO</name>
<dbReference type="STRING" id="1249933.SAMN04489797_0451"/>